<feature type="transmembrane region" description="Helical" evidence="8">
    <location>
        <begin position="946"/>
        <end position="965"/>
    </location>
</feature>
<accession>A0A1V6T8P4</accession>
<dbReference type="STRING" id="303698.A0A1V6T8P4"/>
<evidence type="ECO:0000259" key="10">
    <source>
        <dbReference type="PROSITE" id="PS50929"/>
    </source>
</evidence>
<dbReference type="GO" id="GO:0090374">
    <property type="term" value="P:oligopeptide export from mitochondrion"/>
    <property type="evidence" value="ECO:0007669"/>
    <property type="project" value="TreeGrafter"/>
</dbReference>
<keyword evidence="12" id="KW-1185">Reference proteome</keyword>
<feature type="transmembrane region" description="Helical" evidence="8">
    <location>
        <begin position="1050"/>
        <end position="1075"/>
    </location>
</feature>
<feature type="domain" description="ABC transmembrane type-1" evidence="10">
    <location>
        <begin position="829"/>
        <end position="1113"/>
    </location>
</feature>
<dbReference type="InterPro" id="IPR027417">
    <property type="entry name" value="P-loop_NTPase"/>
</dbReference>
<feature type="transmembrane region" description="Helical" evidence="8">
    <location>
        <begin position="51"/>
        <end position="72"/>
    </location>
</feature>
<evidence type="ECO:0000256" key="8">
    <source>
        <dbReference type="SAM" id="Phobius"/>
    </source>
</evidence>
<dbReference type="PANTHER" id="PTHR43394:SF15">
    <property type="entry name" value="ALPHA-FACTOR-TRANSPORTING ATPASE"/>
    <property type="match status" value="1"/>
</dbReference>
<evidence type="ECO:0000256" key="3">
    <source>
        <dbReference type="ARBA" id="ARBA00022741"/>
    </source>
</evidence>
<evidence type="ECO:0000256" key="1">
    <source>
        <dbReference type="ARBA" id="ARBA00004141"/>
    </source>
</evidence>
<evidence type="ECO:0000259" key="9">
    <source>
        <dbReference type="PROSITE" id="PS50893"/>
    </source>
</evidence>
<dbReference type="Gene3D" id="3.40.50.300">
    <property type="entry name" value="P-loop containing nucleotide triphosphate hydrolases"/>
    <property type="match status" value="2"/>
</dbReference>
<dbReference type="GO" id="GO:0005743">
    <property type="term" value="C:mitochondrial inner membrane"/>
    <property type="evidence" value="ECO:0007669"/>
    <property type="project" value="TreeGrafter"/>
</dbReference>
<comment type="caution">
    <text evidence="11">The sequence shown here is derived from an EMBL/GenBank/DDBJ whole genome shotgun (WGS) entry which is preliminary data.</text>
</comment>
<dbReference type="CDD" id="cd18578">
    <property type="entry name" value="ABC_6TM_Pgp_ABCB1_D2_like"/>
    <property type="match status" value="1"/>
</dbReference>
<dbReference type="EMBL" id="MLKD01000010">
    <property type="protein sequence ID" value="OQE22259.1"/>
    <property type="molecule type" value="Genomic_DNA"/>
</dbReference>
<keyword evidence="4" id="KW-0067">ATP-binding</keyword>
<dbReference type="OrthoDB" id="6500128at2759"/>
<feature type="domain" description="ABC transporter" evidence="9">
    <location>
        <begin position="1147"/>
        <end position="1395"/>
    </location>
</feature>
<dbReference type="CDD" id="cd18577">
    <property type="entry name" value="ABC_6TM_Pgp_ABCB1_D1_like"/>
    <property type="match status" value="1"/>
</dbReference>
<evidence type="ECO:0000313" key="11">
    <source>
        <dbReference type="EMBL" id="OQE22259.1"/>
    </source>
</evidence>
<feature type="compositionally biased region" description="Basic and acidic residues" evidence="7">
    <location>
        <begin position="10"/>
        <end position="28"/>
    </location>
</feature>
<dbReference type="InterPro" id="IPR017871">
    <property type="entry name" value="ABC_transporter-like_CS"/>
</dbReference>
<dbReference type="InterPro" id="IPR003593">
    <property type="entry name" value="AAA+_ATPase"/>
</dbReference>
<evidence type="ECO:0000256" key="4">
    <source>
        <dbReference type="ARBA" id="ARBA00022840"/>
    </source>
</evidence>
<evidence type="ECO:0000256" key="2">
    <source>
        <dbReference type="ARBA" id="ARBA00022692"/>
    </source>
</evidence>
<dbReference type="Gene3D" id="1.20.1560.10">
    <property type="entry name" value="ABC transporter type 1, transmembrane domain"/>
    <property type="match status" value="2"/>
</dbReference>
<dbReference type="PROSITE" id="PS50893">
    <property type="entry name" value="ABC_TRANSPORTER_2"/>
    <property type="match status" value="2"/>
</dbReference>
<feature type="region of interest" description="Disordered" evidence="7">
    <location>
        <begin position="762"/>
        <end position="810"/>
    </location>
</feature>
<dbReference type="InterPro" id="IPR036640">
    <property type="entry name" value="ABC1_TM_sf"/>
</dbReference>
<keyword evidence="3" id="KW-0547">Nucleotide-binding</keyword>
<evidence type="ECO:0000256" key="7">
    <source>
        <dbReference type="SAM" id="MobiDB-lite"/>
    </source>
</evidence>
<name>A0A1V6T8P4_9EURO</name>
<dbReference type="FunFam" id="3.40.50.300:FF:001471">
    <property type="entry name" value="P-loop containing nucleoside triphosphate hydrolase protein"/>
    <property type="match status" value="1"/>
</dbReference>
<dbReference type="FunFam" id="3.40.50.300:FF:003218">
    <property type="entry name" value="ABC a-pheromone efflux pump AtrD"/>
    <property type="match status" value="1"/>
</dbReference>
<dbReference type="SMART" id="SM00382">
    <property type="entry name" value="AAA"/>
    <property type="match status" value="2"/>
</dbReference>
<dbReference type="PROSITE" id="PS00211">
    <property type="entry name" value="ABC_TRANSPORTER_1"/>
    <property type="match status" value="1"/>
</dbReference>
<dbReference type="InterPro" id="IPR039421">
    <property type="entry name" value="Type_1_exporter"/>
</dbReference>
<keyword evidence="5 8" id="KW-1133">Transmembrane helix</keyword>
<feature type="transmembrane region" description="Helical" evidence="8">
    <location>
        <begin position="202"/>
        <end position="221"/>
    </location>
</feature>
<feature type="transmembrane region" description="Helical" evidence="8">
    <location>
        <begin position="826"/>
        <end position="847"/>
    </location>
</feature>
<feature type="transmembrane region" description="Helical" evidence="8">
    <location>
        <begin position="867"/>
        <end position="891"/>
    </location>
</feature>
<keyword evidence="2 8" id="KW-0812">Transmembrane</keyword>
<reference evidence="12" key="1">
    <citation type="journal article" date="2017" name="Nat. Microbiol.">
        <title>Global analysis of biosynthetic gene clusters reveals vast potential of secondary metabolite production in Penicillium species.</title>
        <authorList>
            <person name="Nielsen J.C."/>
            <person name="Grijseels S."/>
            <person name="Prigent S."/>
            <person name="Ji B."/>
            <person name="Dainat J."/>
            <person name="Nielsen K.F."/>
            <person name="Frisvad J.C."/>
            <person name="Workman M."/>
            <person name="Nielsen J."/>
        </authorList>
    </citation>
    <scope>NUCLEOTIDE SEQUENCE [LARGE SCALE GENOMIC DNA]</scope>
    <source>
        <strain evidence="12">IBT 24891</strain>
    </source>
</reference>
<feature type="region of interest" description="Disordered" evidence="7">
    <location>
        <begin position="10"/>
        <end position="32"/>
    </location>
</feature>
<dbReference type="SUPFAM" id="SSF52540">
    <property type="entry name" value="P-loop containing nucleoside triphosphate hydrolases"/>
    <property type="match status" value="2"/>
</dbReference>
<comment type="subcellular location">
    <subcellularLocation>
        <location evidence="1">Membrane</location>
        <topology evidence="1">Multi-pass membrane protein</topology>
    </subcellularLocation>
</comment>
<evidence type="ECO:0000256" key="6">
    <source>
        <dbReference type="ARBA" id="ARBA00023136"/>
    </source>
</evidence>
<feature type="region of interest" description="Disordered" evidence="7">
    <location>
        <begin position="614"/>
        <end position="727"/>
    </location>
</feature>
<dbReference type="GO" id="GO:0005524">
    <property type="term" value="F:ATP binding"/>
    <property type="evidence" value="ECO:0007669"/>
    <property type="project" value="UniProtKB-KW"/>
</dbReference>
<feature type="domain" description="ABC transmembrane type-1" evidence="10">
    <location>
        <begin position="52"/>
        <end position="344"/>
    </location>
</feature>
<dbReference type="PANTHER" id="PTHR43394">
    <property type="entry name" value="ATP-DEPENDENT PERMEASE MDL1, MITOCHONDRIAL"/>
    <property type="match status" value="1"/>
</dbReference>
<protein>
    <recommendedName>
        <fullName evidence="13">ABC a-pheromone efflux pump AtrD</fullName>
    </recommendedName>
</protein>
<dbReference type="SUPFAM" id="SSF90123">
    <property type="entry name" value="ABC transporter transmembrane region"/>
    <property type="match status" value="2"/>
</dbReference>
<dbReference type="InterPro" id="IPR003439">
    <property type="entry name" value="ABC_transporter-like_ATP-bd"/>
</dbReference>
<gene>
    <name evidence="11" type="ORF">PENSTE_c010G06483</name>
</gene>
<dbReference type="Proteomes" id="UP000191285">
    <property type="component" value="Unassembled WGS sequence"/>
</dbReference>
<dbReference type="GO" id="GO:0015421">
    <property type="term" value="F:ABC-type oligopeptide transporter activity"/>
    <property type="evidence" value="ECO:0007669"/>
    <property type="project" value="TreeGrafter"/>
</dbReference>
<dbReference type="InterPro" id="IPR011527">
    <property type="entry name" value="ABC1_TM_dom"/>
</dbReference>
<organism evidence="11 12">
    <name type="scientific">Penicillium steckii</name>
    <dbReference type="NCBI Taxonomy" id="303698"/>
    <lineage>
        <taxon>Eukaryota</taxon>
        <taxon>Fungi</taxon>
        <taxon>Dikarya</taxon>
        <taxon>Ascomycota</taxon>
        <taxon>Pezizomycotina</taxon>
        <taxon>Eurotiomycetes</taxon>
        <taxon>Eurotiomycetidae</taxon>
        <taxon>Eurotiales</taxon>
        <taxon>Aspergillaceae</taxon>
        <taxon>Penicillium</taxon>
    </lineage>
</organism>
<proteinExistence type="predicted"/>
<evidence type="ECO:0008006" key="13">
    <source>
        <dbReference type="Google" id="ProtNLM"/>
    </source>
</evidence>
<evidence type="ECO:0000256" key="5">
    <source>
        <dbReference type="ARBA" id="ARBA00022989"/>
    </source>
</evidence>
<dbReference type="PROSITE" id="PS50929">
    <property type="entry name" value="ABC_TM1F"/>
    <property type="match status" value="2"/>
</dbReference>
<dbReference type="Pfam" id="PF00005">
    <property type="entry name" value="ABC_tran"/>
    <property type="match status" value="2"/>
</dbReference>
<feature type="domain" description="ABC transporter" evidence="9">
    <location>
        <begin position="381"/>
        <end position="620"/>
    </location>
</feature>
<evidence type="ECO:0000313" key="12">
    <source>
        <dbReference type="Proteomes" id="UP000191285"/>
    </source>
</evidence>
<feature type="transmembrane region" description="Helical" evidence="8">
    <location>
        <begin position="100"/>
        <end position="124"/>
    </location>
</feature>
<keyword evidence="6 8" id="KW-0472">Membrane</keyword>
<dbReference type="GO" id="GO:0016887">
    <property type="term" value="F:ATP hydrolysis activity"/>
    <property type="evidence" value="ECO:0007669"/>
    <property type="project" value="InterPro"/>
</dbReference>
<sequence>MARMSNFIEHDTDDFKQGTEDESNESKPKRQTKPGWKSLFYFSNRKHIPTIIAGSICALLAGCVTTALAIFLGDVFNAFTAFGAGEIEYDELHSKLLSGALGMIALGAAGWFLNGAYYAAFMIFGEFQASTVQRQVFIELLSRDVEWFEAQEQGSGALLSGIQAQIQDLKTATSQPLGLLLQYSCRSLASLGLGFYTSWRLSLVTLAGFPIFSMIIALLSARMRTSIIDQQMELTQASKVANNALASIDTVKCYNGQGFEVRKFSTRIQKSAVHYLRQARLNSLQIAFIRWMVFGMFVQGFWYGSSLARNGNLSPGEVLRTFWACLTAAQSIEQVLPQMIVIEKGKVAGESLMSIVQTRVKDRRISEMKGTLYPVHCEGDVEVNNVSFAYPSQPGTLVLQPSTLFFPAGETTFVIGKSGSGKSTLSQLLMRFYLPKSGQIFIDGKPLNGLSVSWIRNNITLLEQRSVLFNDSVLRNIGFGSTRHDDITRYDVEDAIDLAMLEDTIDSLPKGLDTSVGPGGSFLSGGQRQRVAIARARLRDTPILILDEPTSALDQTNRIAVMKSIREWRKGKTTIIITHDLSQILDDDFVYILEQGNIVQSGYRKEIETKPGADKYFSLQDEGNEGSKSKPERHWSKASSFYQEESDDSLGDLHPAMPPRTRQGKRQTWAQHHIPPGLRSSTIDIATTKHWNAPRHPKELRNASSNTRKERHSRSSRITSFVPERTQIPSQGWLKSLEATPEVIEMDGIADSGLENNRFQEISADDDSHIPNQPRSPRKLSSPRGPSRHRSLRGLGQSRRAKKEKPTPLSHIMGTIFPNLTRKQQVILILGIASSLAHATATPLFSFCLSKLFTAFYAGPDSARLSMVWSLAVLGVSFGDGLASFFMHYFLEFSGEAWMDTIRNRAFKRILDQPRAWFEKDGNSASRLTAYLDQNGEDMRNLLGRFAGYVIVAITIVIIAIIWSLVMCWKLTLVALACGPFIYAITRGFEATNGMWERRANAANSIVFDIFTETFTEIRTVRTLTLEGYFHQKHTEALSRALTVGLKRSIYTGMLFGLVESTVIFANGLLFYYGGVLVGYEFTVNRVMTVFSMLLFGIGYAAQILSWIPQINTAREIAAQLLRLARLPRDASHEHQGHLKASCLTPIKLTATNFRYPSRPNTLVLKNASLSVHQNSCTAIVGRSGSGKSTIASLLLALYEAPVDRTGRPTVTLGGHDILRLHVPTLRSQIAVVSQQPTIFPGTIHENICYGMSTHSRMTSSTQVQEAAQAAGIDDFISSLPIGYSTIIGDGGVGLSGGQKQRLVIARALLRQPQILILDEATSSLDPAGARIVRETIHRLVATRNDLTVIIITHSKDMMGIADHVIVLDQGVVVEDGSYATLSQRLGGKLYELINDPVGESN</sequence>
<feature type="compositionally biased region" description="Basic and acidic residues" evidence="7">
    <location>
        <begin position="625"/>
        <end position="635"/>
    </location>
</feature>
<feature type="transmembrane region" description="Helical" evidence="8">
    <location>
        <begin position="1087"/>
        <end position="1108"/>
    </location>
</feature>
<dbReference type="Pfam" id="PF00664">
    <property type="entry name" value="ABC_membrane"/>
    <property type="match status" value="2"/>
</dbReference>